<dbReference type="InterPro" id="IPR030828">
    <property type="entry name" value="HTH_TyrR"/>
</dbReference>
<protein>
    <recommendedName>
        <fullName evidence="1">TyrR-like helix-turn-helix domain-containing protein</fullName>
    </recommendedName>
</protein>
<dbReference type="EMBL" id="VSSQ01060202">
    <property type="protein sequence ID" value="MPN13679.1"/>
    <property type="molecule type" value="Genomic_DNA"/>
</dbReference>
<evidence type="ECO:0000259" key="1">
    <source>
        <dbReference type="Pfam" id="PF18024"/>
    </source>
</evidence>
<sequence>MSLGRSIEIFDVSSFVDAAPRRPAPPRAGEGSGAAYAPALDAEYEQLLSSGVSLEQYLDQCEKEYLGYALRKHQNSYKVAELLRTSQSSIIRRKKKYFL</sequence>
<reference evidence="2" key="1">
    <citation type="submission" date="2019-08" db="EMBL/GenBank/DDBJ databases">
        <authorList>
            <person name="Kucharzyk K."/>
            <person name="Murdoch R.W."/>
            <person name="Higgins S."/>
            <person name="Loffler F."/>
        </authorList>
    </citation>
    <scope>NUCLEOTIDE SEQUENCE</scope>
</reference>
<feature type="domain" description="TyrR-like helix-turn-helix" evidence="1">
    <location>
        <begin position="53"/>
        <end position="97"/>
    </location>
</feature>
<proteinExistence type="predicted"/>
<dbReference type="SUPFAM" id="SSF46689">
    <property type="entry name" value="Homeodomain-like"/>
    <property type="match status" value="1"/>
</dbReference>
<dbReference type="AlphaFoldDB" id="A0A645FK09"/>
<evidence type="ECO:0000313" key="2">
    <source>
        <dbReference type="EMBL" id="MPN13679.1"/>
    </source>
</evidence>
<comment type="caution">
    <text evidence="2">The sequence shown here is derived from an EMBL/GenBank/DDBJ whole genome shotgun (WGS) entry which is preliminary data.</text>
</comment>
<organism evidence="2">
    <name type="scientific">bioreactor metagenome</name>
    <dbReference type="NCBI Taxonomy" id="1076179"/>
    <lineage>
        <taxon>unclassified sequences</taxon>
        <taxon>metagenomes</taxon>
        <taxon>ecological metagenomes</taxon>
    </lineage>
</organism>
<dbReference type="Gene3D" id="1.10.10.60">
    <property type="entry name" value="Homeodomain-like"/>
    <property type="match status" value="1"/>
</dbReference>
<name>A0A645FK09_9ZZZZ</name>
<dbReference type="InterPro" id="IPR009057">
    <property type="entry name" value="Homeodomain-like_sf"/>
</dbReference>
<gene>
    <name evidence="2" type="ORF">SDC9_161002</name>
</gene>
<dbReference type="GO" id="GO:0003677">
    <property type="term" value="F:DNA binding"/>
    <property type="evidence" value="ECO:0007669"/>
    <property type="project" value="UniProtKB-KW"/>
</dbReference>
<accession>A0A645FK09</accession>
<dbReference type="Pfam" id="PF18024">
    <property type="entry name" value="HTH_50"/>
    <property type="match status" value="1"/>
</dbReference>